<keyword evidence="1" id="KW-0812">Transmembrane</keyword>
<comment type="caution">
    <text evidence="2">The sequence shown here is derived from an EMBL/GenBank/DDBJ whole genome shotgun (WGS) entry which is preliminary data.</text>
</comment>
<dbReference type="InterPro" id="IPR011047">
    <property type="entry name" value="Quinoprotein_ADH-like_sf"/>
</dbReference>
<proteinExistence type="predicted"/>
<organism evidence="2 3">
    <name type="scientific">Candidatus Woesebacteria bacterium GW2011_GWA1_39_12</name>
    <dbReference type="NCBI Taxonomy" id="1618549"/>
    <lineage>
        <taxon>Bacteria</taxon>
        <taxon>Candidatus Woeseibacteriota</taxon>
    </lineage>
</organism>
<gene>
    <name evidence="2" type="ORF">UT23_C0008G0076</name>
</gene>
<dbReference type="Pfam" id="PF09826">
    <property type="entry name" value="Beta_propel"/>
    <property type="match status" value="1"/>
</dbReference>
<dbReference type="Proteomes" id="UP000034325">
    <property type="component" value="Unassembled WGS sequence"/>
</dbReference>
<evidence type="ECO:0000313" key="3">
    <source>
        <dbReference type="Proteomes" id="UP000034325"/>
    </source>
</evidence>
<evidence type="ECO:0008006" key="4">
    <source>
        <dbReference type="Google" id="ProtNLM"/>
    </source>
</evidence>
<dbReference type="PIRSF" id="PIRSF006425">
    <property type="entry name" value="UCP006425_WD40"/>
    <property type="match status" value="1"/>
</dbReference>
<dbReference type="EMBL" id="LBWA01000008">
    <property type="protein sequence ID" value="KKQ97803.1"/>
    <property type="molecule type" value="Genomic_DNA"/>
</dbReference>
<keyword evidence="1" id="KW-0472">Membrane</keyword>
<dbReference type="SUPFAM" id="SSF50998">
    <property type="entry name" value="Quinoprotein alcohol dehydrogenase-like"/>
    <property type="match status" value="1"/>
</dbReference>
<evidence type="ECO:0000256" key="1">
    <source>
        <dbReference type="SAM" id="Phobius"/>
    </source>
</evidence>
<dbReference type="InterPro" id="IPR019198">
    <property type="entry name" value="Beta_propeller_containing"/>
</dbReference>
<feature type="transmembrane region" description="Helical" evidence="1">
    <location>
        <begin position="12"/>
        <end position="32"/>
    </location>
</feature>
<accession>A0A0G0M0W9</accession>
<dbReference type="AlphaFoldDB" id="A0A0G0M0W9"/>
<dbReference type="PATRIC" id="fig|1618549.4.peg.812"/>
<reference evidence="2 3" key="1">
    <citation type="journal article" date="2015" name="Nature">
        <title>rRNA introns, odd ribosomes, and small enigmatic genomes across a large radiation of phyla.</title>
        <authorList>
            <person name="Brown C.T."/>
            <person name="Hug L.A."/>
            <person name="Thomas B.C."/>
            <person name="Sharon I."/>
            <person name="Castelle C.J."/>
            <person name="Singh A."/>
            <person name="Wilkins M.J."/>
            <person name="Williams K.H."/>
            <person name="Banfield J.F."/>
        </authorList>
    </citation>
    <scope>NUCLEOTIDE SEQUENCE [LARGE SCALE GENOMIC DNA]</scope>
</reference>
<sequence>MIFSRLSKNPFLVIISIFVLIVLFSFLSLVLLRNRFFNLFVGKIPKNVSENIKIEKFASVEDFKKYISEARETQSYSFRGFGMANLEIAEPALDSGMPLIKEAPERVSETNVQVKGIDEPDIVKTNGRSIFFSQNLPFYTAPIFLEQSDSRFMPQINASETKIIKGFPPSDLVKDSAIAKSGNLLLANNSLIIFSEADNFIYGYDVSDPKNPREKWKFEIDNRNYLVSSRLTNNKIYVIVSQSLNEASPCPLPFSSDAKGVIIPCTDIYHPINPVPVDQTYTIFSLNPSNGKLENKISFVGSSGQSVFYMSKNFIYITYPYNENLSSLYYNFFKDKASDLIPEETLISLKNLESYKISENAKMVEVQIILEKLFSSLSVDERKRVENEINNRSNDYLKDYVRDYQKSGIVKISNAHLDIDRVGSIPGTPLNQFSLDEYQSSLRIAVTISSNLFGFSQTESANDVYVLDKNLGITGEVLDLGLSERIYSVRFIEDKGYVVTFKQVDPFYVIDLANPNNPEKVGELKIPGFSSYLHPITKDKILGVGREDANVKLSLFDVGNPKNPKEVSKYSLDEYWTDVSTTHHAFLLDDKHEIFFLPAGTSGYIFGYQGNELKLLKVVSDVSAQRALFINDYLYVIGNTKISVLDENTWNEVNSLTF</sequence>
<protein>
    <recommendedName>
        <fullName evidence="4">Beta propeller domain protein</fullName>
    </recommendedName>
</protein>
<dbReference type="InterPro" id="IPR014441">
    <property type="entry name" value="UCP006425_b-propeller"/>
</dbReference>
<name>A0A0G0M0W9_9BACT</name>
<keyword evidence="1" id="KW-1133">Transmembrane helix</keyword>
<evidence type="ECO:0000313" key="2">
    <source>
        <dbReference type="EMBL" id="KKQ97803.1"/>
    </source>
</evidence>